<dbReference type="Proteomes" id="UP001177120">
    <property type="component" value="Unassembled WGS sequence"/>
</dbReference>
<organism evidence="5 6">
    <name type="scientific">Polycladomyces zharkentensis</name>
    <dbReference type="NCBI Taxonomy" id="2807616"/>
    <lineage>
        <taxon>Bacteria</taxon>
        <taxon>Bacillati</taxon>
        <taxon>Bacillota</taxon>
        <taxon>Bacilli</taxon>
        <taxon>Bacillales</taxon>
        <taxon>Thermoactinomycetaceae</taxon>
        <taxon>Polycladomyces</taxon>
    </lineage>
</organism>
<keyword evidence="4" id="KW-0479">Metal-binding</keyword>
<dbReference type="InterPro" id="IPR036396">
    <property type="entry name" value="Cyt_P450_sf"/>
</dbReference>
<dbReference type="PRINTS" id="PR00359">
    <property type="entry name" value="BP450"/>
</dbReference>
<dbReference type="Pfam" id="PF00067">
    <property type="entry name" value="p450"/>
    <property type="match status" value="1"/>
</dbReference>
<evidence type="ECO:0000313" key="6">
    <source>
        <dbReference type="Proteomes" id="UP001177120"/>
    </source>
</evidence>
<dbReference type="InterPro" id="IPR017972">
    <property type="entry name" value="Cyt_P450_CS"/>
</dbReference>
<comment type="similarity">
    <text evidence="1 4">Belongs to the cytochrome P450 family.</text>
</comment>
<keyword evidence="4" id="KW-0408">Iron</keyword>
<evidence type="ECO:0000256" key="3">
    <source>
        <dbReference type="ARBA" id="ARBA00023033"/>
    </source>
</evidence>
<dbReference type="PANTHER" id="PTHR46696">
    <property type="entry name" value="P450, PUTATIVE (EUROFUNG)-RELATED"/>
    <property type="match status" value="1"/>
</dbReference>
<dbReference type="InterPro" id="IPR002397">
    <property type="entry name" value="Cyt_P450_B"/>
</dbReference>
<dbReference type="SUPFAM" id="SSF48264">
    <property type="entry name" value="Cytochrome P450"/>
    <property type="match status" value="1"/>
</dbReference>
<dbReference type="PROSITE" id="PS00086">
    <property type="entry name" value="CYTOCHROME_P450"/>
    <property type="match status" value="1"/>
</dbReference>
<dbReference type="Gene3D" id="1.10.630.10">
    <property type="entry name" value="Cytochrome P450"/>
    <property type="match status" value="1"/>
</dbReference>
<name>A0ABS2WI61_9BACL</name>
<keyword evidence="6" id="KW-1185">Reference proteome</keyword>
<evidence type="ECO:0000256" key="2">
    <source>
        <dbReference type="ARBA" id="ARBA00022617"/>
    </source>
</evidence>
<proteinExistence type="inferred from homology"/>
<dbReference type="EMBL" id="JAFHAP010000007">
    <property type="protein sequence ID" value="MBN2909211.1"/>
    <property type="molecule type" value="Genomic_DNA"/>
</dbReference>
<sequence>MSDHASLLTVDFFSPEFKSNAWKAYRELRERGAIHRIRMPWDEPAWLIVRYDEAQAALTEKRLLKNVERFQDKEILRRRPKEMEVFVHHMLTSDPPDHTRLRNLVQQAFTPRMIEQLRERIEEIAEDLLDKIAGAPGREADLIRDYAFPLPIIVISDMLGVPREDRDRFREWSNAVISTINRPERFEAIRSRMKDFQDYLGRLFEERRRNPREDLISGLLAAEEQGDRLSEKELYSMVFLLIIAGHETTVNLIGNGVLALLQHPEQMALLRREPQRITTAVEEILRYYSPVEMSTNRWVGEDFSFEGHPFRHGDLVLVAIGSANRDERRFSDPDVFDITRDPNPHIAFGKGIHYCLGAPLARLEGQIAISRLLDRLPDLRLDLDESSLPWREDFLMRGLLRLPVRF</sequence>
<dbReference type="RefSeq" id="WP_205494018.1">
    <property type="nucleotide sequence ID" value="NZ_JAFHAP010000007.1"/>
</dbReference>
<evidence type="ECO:0000256" key="4">
    <source>
        <dbReference type="RuleBase" id="RU000461"/>
    </source>
</evidence>
<comment type="caution">
    <text evidence="5">The sequence shown here is derived from an EMBL/GenBank/DDBJ whole genome shotgun (WGS) entry which is preliminary data.</text>
</comment>
<dbReference type="PRINTS" id="PR00385">
    <property type="entry name" value="P450"/>
</dbReference>
<evidence type="ECO:0000256" key="1">
    <source>
        <dbReference type="ARBA" id="ARBA00010617"/>
    </source>
</evidence>
<keyword evidence="2 4" id="KW-0349">Heme</keyword>
<evidence type="ECO:0000313" key="5">
    <source>
        <dbReference type="EMBL" id="MBN2909211.1"/>
    </source>
</evidence>
<reference evidence="5" key="1">
    <citation type="journal article" date="2024" name="Int. J. Syst. Evol. Microbiol.">
        <title>Polycladomyces zharkentensis sp. nov., a novel thermophilic cellulose- and starch-degrading member of the Bacillota from a geothermal aquifer in Kazakhstan.</title>
        <authorList>
            <person name="Mashzhan A."/>
            <person name="Kistaubayeva A."/>
            <person name="Javier-Lopez R."/>
            <person name="Bissenova U."/>
            <person name="Bissenbay A."/>
            <person name="Birkeland N.K."/>
        </authorList>
    </citation>
    <scope>NUCLEOTIDE SEQUENCE</scope>
    <source>
        <strain evidence="5">ZKZ2T</strain>
    </source>
</reference>
<keyword evidence="4" id="KW-0560">Oxidoreductase</keyword>
<accession>A0ABS2WI61</accession>
<dbReference type="CDD" id="cd11029">
    <property type="entry name" value="CYP107-like"/>
    <property type="match status" value="1"/>
</dbReference>
<keyword evidence="3 4" id="KW-0503">Monooxygenase</keyword>
<dbReference type="InterPro" id="IPR001128">
    <property type="entry name" value="Cyt_P450"/>
</dbReference>
<dbReference type="PANTHER" id="PTHR46696:SF1">
    <property type="entry name" value="CYTOCHROME P450 YJIB-RELATED"/>
    <property type="match status" value="1"/>
</dbReference>
<gene>
    <name evidence="5" type="ORF">JQC72_06700</name>
</gene>
<protein>
    <submittedName>
        <fullName evidence="5">Cytochrome P450</fullName>
    </submittedName>
</protein>